<protein>
    <recommendedName>
        <fullName evidence="4">DUF3397 domain-containing protein</fullName>
    </recommendedName>
</protein>
<evidence type="ECO:0000313" key="2">
    <source>
        <dbReference type="EMBL" id="KYD14318.1"/>
    </source>
</evidence>
<dbReference type="AlphaFoldDB" id="A0A150LPV4"/>
<keyword evidence="1" id="KW-0472">Membrane</keyword>
<dbReference type="OrthoDB" id="2353183at2"/>
<comment type="caution">
    <text evidence="2">The sequence shown here is derived from an EMBL/GenBank/DDBJ whole genome shotgun (WGS) entry which is preliminary data.</text>
</comment>
<evidence type="ECO:0008006" key="4">
    <source>
        <dbReference type="Google" id="ProtNLM"/>
    </source>
</evidence>
<name>A0A150LPV4_9BACI</name>
<proteinExistence type="predicted"/>
<dbReference type="RefSeq" id="WP_061569351.1">
    <property type="nucleotide sequence ID" value="NZ_LQYT01000073.1"/>
</dbReference>
<organism evidence="2 3">
    <name type="scientific">Caldibacillus debilis</name>
    <dbReference type="NCBI Taxonomy" id="301148"/>
    <lineage>
        <taxon>Bacteria</taxon>
        <taxon>Bacillati</taxon>
        <taxon>Bacillota</taxon>
        <taxon>Bacilli</taxon>
        <taxon>Bacillales</taxon>
        <taxon>Bacillaceae</taxon>
        <taxon>Caldibacillus</taxon>
    </lineage>
</organism>
<dbReference type="Proteomes" id="UP000075683">
    <property type="component" value="Unassembled WGS sequence"/>
</dbReference>
<dbReference type="Pfam" id="PF11877">
    <property type="entry name" value="DUF3397"/>
    <property type="match status" value="1"/>
</dbReference>
<dbReference type="EMBL" id="LQYT01000073">
    <property type="protein sequence ID" value="KYD14318.1"/>
    <property type="molecule type" value="Genomic_DNA"/>
</dbReference>
<feature type="transmembrane region" description="Helical" evidence="1">
    <location>
        <begin position="98"/>
        <end position="120"/>
    </location>
</feature>
<reference evidence="2 3" key="1">
    <citation type="submission" date="2016-01" db="EMBL/GenBank/DDBJ databases">
        <title>Draft Genome Sequences of Seven Thermophilic Sporeformers Isolated from Foods.</title>
        <authorList>
            <person name="Berendsen E.M."/>
            <person name="Wells-Bennik M.H."/>
            <person name="Krawcyk A.O."/>
            <person name="De Jong A."/>
            <person name="Holsappel S."/>
            <person name="Eijlander R.T."/>
            <person name="Kuipers O.P."/>
        </authorList>
    </citation>
    <scope>NUCLEOTIDE SEQUENCE [LARGE SCALE GENOMIC DNA]</scope>
    <source>
        <strain evidence="2 3">B4135</strain>
    </source>
</reference>
<keyword evidence="1" id="KW-0812">Transmembrane</keyword>
<gene>
    <name evidence="2" type="ORF">B4135_2745</name>
</gene>
<evidence type="ECO:0000313" key="3">
    <source>
        <dbReference type="Proteomes" id="UP000075683"/>
    </source>
</evidence>
<accession>A0A150LPV4</accession>
<keyword evidence="1" id="KW-1133">Transmembrane helix</keyword>
<evidence type="ECO:0000256" key="1">
    <source>
        <dbReference type="SAM" id="Phobius"/>
    </source>
</evidence>
<dbReference type="InterPro" id="IPR024515">
    <property type="entry name" value="DUF3397"/>
</dbReference>
<feature type="transmembrane region" description="Helical" evidence="1">
    <location>
        <begin position="63"/>
        <end position="83"/>
    </location>
</feature>
<sequence length="126" mass="14313">MSSLIAFLLALFIFAPFLPFFAIFLAAKPFFGAEGSVKLAADCSSVFFMLSVHFLLREIWPNPFLFPAGIFLLFISGGIYVYLKWNGEIPLGKLLRKIWRFGFLVFFAAYVLLVFFGLLYKGIAYI</sequence>
<dbReference type="STRING" id="301148.B4135_2745"/>